<evidence type="ECO:0000256" key="2">
    <source>
        <dbReference type="ARBA" id="ARBA00022723"/>
    </source>
</evidence>
<dbReference type="PROSITE" id="PS00149">
    <property type="entry name" value="SULFATASE_2"/>
    <property type="match status" value="1"/>
</dbReference>
<keyword evidence="2" id="KW-0479">Metal-binding</keyword>
<gene>
    <name evidence="5" type="ORF">GRFL_0295</name>
</gene>
<dbReference type="GO" id="GO:0046872">
    <property type="term" value="F:metal ion binding"/>
    <property type="evidence" value="ECO:0007669"/>
    <property type="project" value="UniProtKB-KW"/>
</dbReference>
<name>A0A1L7I099_9FLAO</name>
<dbReference type="EC" id="3.1.6.1" evidence="5"/>
<evidence type="ECO:0000313" key="5">
    <source>
        <dbReference type="EMBL" id="APU67019.1"/>
    </source>
</evidence>
<keyword evidence="3 5" id="KW-0378">Hydrolase</keyword>
<organism evidence="5 6">
    <name type="scientific">Christiangramia flava JLT2011</name>
    <dbReference type="NCBI Taxonomy" id="1229726"/>
    <lineage>
        <taxon>Bacteria</taxon>
        <taxon>Pseudomonadati</taxon>
        <taxon>Bacteroidota</taxon>
        <taxon>Flavobacteriia</taxon>
        <taxon>Flavobacteriales</taxon>
        <taxon>Flavobacteriaceae</taxon>
        <taxon>Christiangramia</taxon>
    </lineage>
</organism>
<dbReference type="InterPro" id="IPR050738">
    <property type="entry name" value="Sulfatase"/>
</dbReference>
<dbReference type="Gene3D" id="3.40.720.10">
    <property type="entry name" value="Alkaline Phosphatase, subunit A"/>
    <property type="match status" value="1"/>
</dbReference>
<dbReference type="Proteomes" id="UP000186230">
    <property type="component" value="Chromosome"/>
</dbReference>
<evidence type="ECO:0000256" key="4">
    <source>
        <dbReference type="ARBA" id="ARBA00022837"/>
    </source>
</evidence>
<dbReference type="CDD" id="cd16025">
    <property type="entry name" value="PAS_like"/>
    <property type="match status" value="1"/>
</dbReference>
<dbReference type="Gene3D" id="3.30.1120.10">
    <property type="match status" value="1"/>
</dbReference>
<dbReference type="PANTHER" id="PTHR42693:SF53">
    <property type="entry name" value="ENDO-4-O-SULFATASE"/>
    <property type="match status" value="1"/>
</dbReference>
<sequence>METNGMTNFFQVFRVIVLSWFVTLIAGCGVKNKEVDERPNIVLIMADDLGFSDLGCYGGEIDTPNLNAIAQNGLRFNSFYNTSRCCPSRAALLTGQYPHKAGIGRMTMDMGLPGYRGSLTENTVTIAEVLGQAGYQTGMVGKWHVSETNELEKEKQLKWLSHQENYGEFSDLDSYPTARGFDKFYGNIWGVVDYFDPFALVNGTEQVKEVPDDFYYTDAIGDTAVAYIEDFSRNKEPFFLYVAHCAPHWPLMAPEDLIEKYQDTYTEGWRKIRQERYQNLIDKGILKGDIAQLSEFMFEDQDWDKNEHQKWDTQAMAVHAAMVDRLDRTIGDLIAELKRTGEYDNTVIFFLSDNGASSERPSRYGPGFDRPGSTRSGEEIFYPTEKEADHLPGSETVYSGIGPVWANTLNAPFRYWKAQVYEGGITTPFIAQWPKEIKDKGEIRDNVFHVIDLMPTIVELAGAEYPTEFNGHEITPEYGISMVETLKKETKPENRQLFWEHFGSAAFRDGDWKIVRRGGNEDWELYNLAKDRTEMNNLAAENPQKVEEMNAAWQKMAEETNVFPAPK</sequence>
<keyword evidence="4" id="KW-0106">Calcium</keyword>
<dbReference type="FunFam" id="3.30.1120.10:FF:000008">
    <property type="entry name" value="Arylsulfatase"/>
    <property type="match status" value="1"/>
</dbReference>
<reference evidence="5 6" key="1">
    <citation type="submission" date="2016-07" db="EMBL/GenBank/DDBJ databases">
        <title>Multi-omics approach to identify versatile polysaccharide utilization systems of a marine flavobacterium Gramella flava.</title>
        <authorList>
            <person name="Tang K."/>
        </authorList>
    </citation>
    <scope>NUCLEOTIDE SEQUENCE [LARGE SCALE GENOMIC DNA]</scope>
    <source>
        <strain evidence="5 6">JLT2011</strain>
    </source>
</reference>
<accession>A0A1L7I099</accession>
<dbReference type="EMBL" id="CP016359">
    <property type="protein sequence ID" value="APU67019.1"/>
    <property type="molecule type" value="Genomic_DNA"/>
</dbReference>
<proteinExistence type="inferred from homology"/>
<keyword evidence="6" id="KW-1185">Reference proteome</keyword>
<dbReference type="PANTHER" id="PTHR42693">
    <property type="entry name" value="ARYLSULFATASE FAMILY MEMBER"/>
    <property type="match status" value="1"/>
</dbReference>
<dbReference type="InterPro" id="IPR024607">
    <property type="entry name" value="Sulfatase_CS"/>
</dbReference>
<dbReference type="Pfam" id="PF00884">
    <property type="entry name" value="Sulfatase"/>
    <property type="match status" value="1"/>
</dbReference>
<dbReference type="SUPFAM" id="SSF53649">
    <property type="entry name" value="Alkaline phosphatase-like"/>
    <property type="match status" value="1"/>
</dbReference>
<dbReference type="AlphaFoldDB" id="A0A1L7I099"/>
<dbReference type="InterPro" id="IPR000917">
    <property type="entry name" value="Sulfatase_N"/>
</dbReference>
<comment type="similarity">
    <text evidence="1">Belongs to the sulfatase family.</text>
</comment>
<protein>
    <submittedName>
        <fullName evidence="5">Arylsulfatase</fullName>
        <ecNumber evidence="5">3.1.6.1</ecNumber>
    </submittedName>
</protein>
<dbReference type="GO" id="GO:0004065">
    <property type="term" value="F:arylsulfatase activity"/>
    <property type="evidence" value="ECO:0007669"/>
    <property type="project" value="UniProtKB-EC"/>
</dbReference>
<dbReference type="FunFam" id="3.40.720.10:FF:000047">
    <property type="entry name" value="Arylsulfatase"/>
    <property type="match status" value="1"/>
</dbReference>
<dbReference type="KEGG" id="gfl:GRFL_0295"/>
<dbReference type="OrthoDB" id="1390125at2"/>
<evidence type="ECO:0000313" key="6">
    <source>
        <dbReference type="Proteomes" id="UP000186230"/>
    </source>
</evidence>
<evidence type="ECO:0000256" key="1">
    <source>
        <dbReference type="ARBA" id="ARBA00008779"/>
    </source>
</evidence>
<dbReference type="STRING" id="1229726.GRFL_0295"/>
<dbReference type="InterPro" id="IPR017850">
    <property type="entry name" value="Alkaline_phosphatase_core_sf"/>
</dbReference>
<evidence type="ECO:0000256" key="3">
    <source>
        <dbReference type="ARBA" id="ARBA00022801"/>
    </source>
</evidence>